<comment type="caution">
    <text evidence="2">The sequence shown here is derived from an EMBL/GenBank/DDBJ whole genome shotgun (WGS) entry which is preliminary data.</text>
</comment>
<keyword evidence="3" id="KW-1185">Reference proteome</keyword>
<evidence type="ECO:0008006" key="4">
    <source>
        <dbReference type="Google" id="ProtNLM"/>
    </source>
</evidence>
<accession>A0ABS0J1D0</accession>
<dbReference type="Proteomes" id="UP001194469">
    <property type="component" value="Unassembled WGS sequence"/>
</dbReference>
<organism evidence="2 3">
    <name type="scientific">Nitratidesulfovibrio oxamicus</name>
    <dbReference type="NCBI Taxonomy" id="32016"/>
    <lineage>
        <taxon>Bacteria</taxon>
        <taxon>Pseudomonadati</taxon>
        <taxon>Thermodesulfobacteriota</taxon>
        <taxon>Desulfovibrionia</taxon>
        <taxon>Desulfovibrionales</taxon>
        <taxon>Desulfovibrionaceae</taxon>
        <taxon>Nitratidesulfovibrio</taxon>
    </lineage>
</organism>
<keyword evidence="1" id="KW-0472">Membrane</keyword>
<evidence type="ECO:0000313" key="2">
    <source>
        <dbReference type="EMBL" id="MBG3876220.1"/>
    </source>
</evidence>
<dbReference type="EMBL" id="VRYY01000088">
    <property type="protein sequence ID" value="MBG3876220.1"/>
    <property type="molecule type" value="Genomic_DNA"/>
</dbReference>
<evidence type="ECO:0000313" key="3">
    <source>
        <dbReference type="Proteomes" id="UP001194469"/>
    </source>
</evidence>
<dbReference type="RefSeq" id="WP_196608399.1">
    <property type="nucleotide sequence ID" value="NZ_VRYY01000088.1"/>
</dbReference>
<proteinExistence type="predicted"/>
<name>A0ABS0J1D0_9BACT</name>
<sequence length="182" mass="19715">MQASKSTSPFLVPVLSLVAIVGMTLLLIMPAMRETARVREEAAQIRAMLHMQQTFAPVIAEMKADAARFDTTLARRTALAAPTPPALTEAIGTLQDMGNRASLRGVRFVPLAESVLGGSDMVRLDGVMDGPLESFRAFLMQVTAQPWLDRVESMEVTAGTQWPGYKVSIWVKVNGNTTRIGG</sequence>
<gene>
    <name evidence="2" type="ORF">FVW20_04040</name>
</gene>
<reference evidence="2 3" key="1">
    <citation type="submission" date="2019-08" db="EMBL/GenBank/DDBJ databases">
        <authorList>
            <person name="Luo N."/>
        </authorList>
    </citation>
    <scope>NUCLEOTIDE SEQUENCE [LARGE SCALE GENOMIC DNA]</scope>
    <source>
        <strain evidence="2 3">NCIMB 9442</strain>
    </source>
</reference>
<keyword evidence="1" id="KW-1133">Transmembrane helix</keyword>
<evidence type="ECO:0000256" key="1">
    <source>
        <dbReference type="SAM" id="Phobius"/>
    </source>
</evidence>
<keyword evidence="1" id="KW-0812">Transmembrane</keyword>
<feature type="transmembrane region" description="Helical" evidence="1">
    <location>
        <begin position="12"/>
        <end position="29"/>
    </location>
</feature>
<protein>
    <recommendedName>
        <fullName evidence="4">General secretion pathway protein M</fullName>
    </recommendedName>
</protein>